<dbReference type="RefSeq" id="WP_380163982.1">
    <property type="nucleotide sequence ID" value="NZ_JBHTNU010000005.1"/>
</dbReference>
<name>A0ABW4CA88_9BACL</name>
<sequence>MIPWFRAIPLLGAGVFVWMLMGLWLETALHVAAGAMFALYAGKRVWRSPSAVQSLYLIPLIIAAGVSWWGLDLSLYSQEVGILYVHGVIPYIRHTLSILFSSDGIWFSLLTWLNLGLMVGMVFALDHPSLKKRQTP</sequence>
<evidence type="ECO:0000313" key="2">
    <source>
        <dbReference type="EMBL" id="MFD1426675.1"/>
    </source>
</evidence>
<keyword evidence="1" id="KW-0812">Transmembrane</keyword>
<feature type="transmembrane region" description="Helical" evidence="1">
    <location>
        <begin position="105"/>
        <end position="125"/>
    </location>
</feature>
<keyword evidence="1" id="KW-0472">Membrane</keyword>
<dbReference type="EMBL" id="JBHTNU010000005">
    <property type="protein sequence ID" value="MFD1426675.1"/>
    <property type="molecule type" value="Genomic_DNA"/>
</dbReference>
<gene>
    <name evidence="2" type="ORF">ACFQ4Y_06930</name>
</gene>
<feature type="transmembrane region" description="Helical" evidence="1">
    <location>
        <begin position="15"/>
        <end position="42"/>
    </location>
</feature>
<proteinExistence type="predicted"/>
<reference evidence="3" key="1">
    <citation type="journal article" date="2019" name="Int. J. Syst. Evol. Microbiol.">
        <title>The Global Catalogue of Microorganisms (GCM) 10K type strain sequencing project: providing services to taxonomists for standard genome sequencing and annotation.</title>
        <authorList>
            <consortium name="The Broad Institute Genomics Platform"/>
            <consortium name="The Broad Institute Genome Sequencing Center for Infectious Disease"/>
            <person name="Wu L."/>
            <person name="Ma J."/>
        </authorList>
    </citation>
    <scope>NUCLEOTIDE SEQUENCE [LARGE SCALE GENOMIC DNA]</scope>
    <source>
        <strain evidence="3">S1</strain>
    </source>
</reference>
<feature type="transmembrane region" description="Helical" evidence="1">
    <location>
        <begin position="54"/>
        <end position="71"/>
    </location>
</feature>
<dbReference type="Proteomes" id="UP001597282">
    <property type="component" value="Unassembled WGS sequence"/>
</dbReference>
<evidence type="ECO:0000256" key="1">
    <source>
        <dbReference type="SAM" id="Phobius"/>
    </source>
</evidence>
<comment type="caution">
    <text evidence="2">The sequence shown here is derived from an EMBL/GenBank/DDBJ whole genome shotgun (WGS) entry which is preliminary data.</text>
</comment>
<accession>A0ABW4CA88</accession>
<keyword evidence="1" id="KW-1133">Transmembrane helix</keyword>
<protein>
    <submittedName>
        <fullName evidence="2">Uncharacterized protein</fullName>
    </submittedName>
</protein>
<evidence type="ECO:0000313" key="3">
    <source>
        <dbReference type="Proteomes" id="UP001597282"/>
    </source>
</evidence>
<keyword evidence="3" id="KW-1185">Reference proteome</keyword>
<organism evidence="2 3">
    <name type="scientific">Kroppenstedtia sanguinis</name>
    <dbReference type="NCBI Taxonomy" id="1380684"/>
    <lineage>
        <taxon>Bacteria</taxon>
        <taxon>Bacillati</taxon>
        <taxon>Bacillota</taxon>
        <taxon>Bacilli</taxon>
        <taxon>Bacillales</taxon>
        <taxon>Thermoactinomycetaceae</taxon>
        <taxon>Kroppenstedtia</taxon>
    </lineage>
</organism>